<evidence type="ECO:0000313" key="2">
    <source>
        <dbReference type="EMBL" id="RLZ12659.1"/>
    </source>
</evidence>
<protein>
    <recommendedName>
        <fullName evidence="4">Tetratricopeptide repeat protein</fullName>
    </recommendedName>
</protein>
<accession>A0A3L9MPZ6</accession>
<dbReference type="Proteomes" id="UP000275348">
    <property type="component" value="Unassembled WGS sequence"/>
</dbReference>
<proteinExistence type="predicted"/>
<feature type="chain" id="PRO_5017980145" description="Tetratricopeptide repeat protein" evidence="1">
    <location>
        <begin position="21"/>
        <end position="844"/>
    </location>
</feature>
<feature type="signal peptide" evidence="1">
    <location>
        <begin position="1"/>
        <end position="20"/>
    </location>
</feature>
<evidence type="ECO:0000256" key="1">
    <source>
        <dbReference type="SAM" id="SignalP"/>
    </source>
</evidence>
<gene>
    <name evidence="2" type="ORF">EAH69_00440</name>
</gene>
<keyword evidence="3" id="KW-1185">Reference proteome</keyword>
<evidence type="ECO:0008006" key="4">
    <source>
        <dbReference type="Google" id="ProtNLM"/>
    </source>
</evidence>
<evidence type="ECO:0000313" key="3">
    <source>
        <dbReference type="Proteomes" id="UP000275348"/>
    </source>
</evidence>
<dbReference type="AlphaFoldDB" id="A0A3L9MPZ6"/>
<name>A0A3L9MPZ6_9FLAO</name>
<dbReference type="RefSeq" id="WP_121933237.1">
    <property type="nucleotide sequence ID" value="NZ_RDOJ01000001.1"/>
</dbReference>
<sequence>MKKILLGLATVFGFSFQGLACADYSEDYTYYNLFNQAIVHSPQYQPFLMVMDSPFYDTSDVRIQDEKIEDWSNYLGISYDEAHYLVYKSTKSSIDQLTKSGKSSDSKLKFANADFIKKHKQALLYLSYAKYLEPYMNHNYIDTGDSWSYIERSDKNATQLDNLKVMKVLESSYKAETDSALKMRYAYQMVRFAHYSNQYNEAINLFNKYVVPLNQKSVMYYYALDQKAGAERAVGNYIQANYDFFEVFSHTKNRKESAFNSMKVTQDLDYEKLLKNAKTNQEKIDLYLLIGYKEFNNPLAAMRQILKLDPNAEQAKVLYARAVNLVERHYLNQYVNGSNWSESQMKPMKLPALSQYDYGSDLPANFILETITLGKEQANKTNDKDFWNLSVAYLSTLNKDFKQANSYLSKVNSQHSDFVLHKKMIEMLIDLNQQDKITPAFEQTIMTKYGDILKSELVYPAEYEYGAKLFTDEQLLKDRFKDVAKDILANRYFLQGDKAKAFLLHNTIYDLASNVNWDLLNSIDAFDKKSNKNSFEQYLASNITFFKYNSTTYQSTYENSKFKLADFIANYKGTLYLKERKFDLAKAEFKKLPQDFRLEEIGYYTDDNTNPYDWYSHISNGIFGYNKIECFTCPESQVIAKPYVNEFSFIPKEMNKLQLTDILIQLTDLAKKNDDKGVKANYLLSNFYYNTTSLGYFRELLSFDRNNWNGPKFHDFIEAKNENKAGNLIFVNYYKNYTMNAQYINNFDLSLDYAKAALAKVTDSELKAQILFTAAKADQGKFYTHATNYLSEDSWYVPYDEPKFVAYKVKNHRTYFNQLKSLSNTKAYKEVKSNCKYFDTYVNL</sequence>
<organism evidence="2 3">
    <name type="scientific">Faecalibacter macacae</name>
    <dbReference type="NCBI Taxonomy" id="1859289"/>
    <lineage>
        <taxon>Bacteria</taxon>
        <taxon>Pseudomonadati</taxon>
        <taxon>Bacteroidota</taxon>
        <taxon>Flavobacteriia</taxon>
        <taxon>Flavobacteriales</taxon>
        <taxon>Weeksellaceae</taxon>
        <taxon>Faecalibacter</taxon>
    </lineage>
</organism>
<dbReference type="OrthoDB" id="1109163at2"/>
<comment type="caution">
    <text evidence="2">The sequence shown here is derived from an EMBL/GenBank/DDBJ whole genome shotgun (WGS) entry which is preliminary data.</text>
</comment>
<keyword evidence="1" id="KW-0732">Signal</keyword>
<reference evidence="2 3" key="1">
    <citation type="submission" date="2018-10" db="EMBL/GenBank/DDBJ databases">
        <authorList>
            <person name="Chen X."/>
        </authorList>
    </citation>
    <scope>NUCLEOTIDE SEQUENCE [LARGE SCALE GENOMIC DNA]</scope>
    <source>
        <strain evidence="2 3">YIM 102668</strain>
    </source>
</reference>
<dbReference type="EMBL" id="RDOJ01000001">
    <property type="protein sequence ID" value="RLZ12659.1"/>
    <property type="molecule type" value="Genomic_DNA"/>
</dbReference>